<dbReference type="InterPro" id="IPR009100">
    <property type="entry name" value="AcylCoA_DH/oxidase_NM_dom_sf"/>
</dbReference>
<dbReference type="Gene3D" id="1.20.140.10">
    <property type="entry name" value="Butyryl-CoA Dehydrogenase, subunit A, domain 3"/>
    <property type="match status" value="1"/>
</dbReference>
<dbReference type="InterPro" id="IPR036250">
    <property type="entry name" value="AcylCo_DH-like_C"/>
</dbReference>
<dbReference type="InterPro" id="IPR037069">
    <property type="entry name" value="AcylCoA_DH/ox_N_sf"/>
</dbReference>
<dbReference type="Gene3D" id="1.10.540.10">
    <property type="entry name" value="Acyl-CoA dehydrogenase/oxidase, N-terminal domain"/>
    <property type="match status" value="1"/>
</dbReference>
<reference evidence="4 5" key="1">
    <citation type="submission" date="2017-07" db="EMBL/GenBank/DDBJ databases">
        <title>Amycolatopsis antarcticus sp. nov., isolated from the surface of an Antarcticus brown macroalga.</title>
        <authorList>
            <person name="Wang J."/>
            <person name="Leiva S."/>
            <person name="Huang J."/>
            <person name="Huang Y."/>
        </authorList>
    </citation>
    <scope>NUCLEOTIDE SEQUENCE [LARGE SCALE GENOMIC DNA]</scope>
    <source>
        <strain evidence="4 5">AU-G6</strain>
    </source>
</reference>
<gene>
    <name evidence="4" type="ORF">CFN78_13360</name>
</gene>
<dbReference type="OrthoDB" id="3619838at2"/>
<protein>
    <recommendedName>
        <fullName evidence="3">Acyl-CoA dehydrogenase C-terminal domain-containing protein</fullName>
    </recommendedName>
</protein>
<evidence type="ECO:0000259" key="3">
    <source>
        <dbReference type="Pfam" id="PF08028"/>
    </source>
</evidence>
<dbReference type="Gene3D" id="2.40.110.10">
    <property type="entry name" value="Butyryl-CoA Dehydrogenase, subunit A, domain 2"/>
    <property type="match status" value="1"/>
</dbReference>
<feature type="region of interest" description="Disordered" evidence="2">
    <location>
        <begin position="1"/>
        <end position="38"/>
    </location>
</feature>
<feature type="domain" description="Acyl-CoA dehydrogenase C-terminal" evidence="3">
    <location>
        <begin position="250"/>
        <end position="375"/>
    </location>
</feature>
<dbReference type="SUPFAM" id="SSF47203">
    <property type="entry name" value="Acyl-CoA dehydrogenase C-terminal domain-like"/>
    <property type="match status" value="1"/>
</dbReference>
<dbReference type="PANTHER" id="PTHR48083:SF5">
    <property type="entry name" value="NRGC PROTEIN"/>
    <property type="match status" value="1"/>
</dbReference>
<dbReference type="InParanoid" id="A0A263D2D9"/>
<proteinExistence type="predicted"/>
<dbReference type="InterPro" id="IPR050741">
    <property type="entry name" value="Acyl-CoA_dehydrogenase"/>
</dbReference>
<dbReference type="GO" id="GO:0003995">
    <property type="term" value="F:acyl-CoA dehydrogenase activity"/>
    <property type="evidence" value="ECO:0007669"/>
    <property type="project" value="TreeGrafter"/>
</dbReference>
<feature type="compositionally biased region" description="Low complexity" evidence="2">
    <location>
        <begin position="7"/>
        <end position="23"/>
    </location>
</feature>
<dbReference type="Proteomes" id="UP000242444">
    <property type="component" value="Unassembled WGS sequence"/>
</dbReference>
<dbReference type="GO" id="GO:0033539">
    <property type="term" value="P:fatty acid beta-oxidation using acyl-CoA dehydrogenase"/>
    <property type="evidence" value="ECO:0007669"/>
    <property type="project" value="TreeGrafter"/>
</dbReference>
<sequence length="401" mass="41956">MCTAPGSTWRSATTCTSATRTGSPAPRPDQRSPEGSMSVAVQAEDHRTTDVIGAAAADIAEGASALPTFRTHGLLEMAATGTEGTETADPRTVLYAIEEIAYADGSAGWLLAAAQSARLLHWAPQAVREEVTAGAFVTGSPSPEGRIEADGHAYRISGRWAGVPGAAEAEWFALPVWSGEVPTAVLLPAEAVRLGSATAGIGLDGAGCRDVHVDEAAVPTARVIDPFGPPPSSGGYSGTLPFAAAGRQAAVAVALGLARRALYEFASAARHRSRLGSVSRMAEQPLMRRDLNRVVQGFRAGRELLLAETARIIDSTGTPAGIPRGTRANLAAAQLHAQQAAHEAVRFAFTKAGGSALYIGHPLESRWRDSETVGQQWVFGQVTERQVTNAQFGDYVPQFVL</sequence>
<keyword evidence="5" id="KW-1185">Reference proteome</keyword>
<dbReference type="PANTHER" id="PTHR48083">
    <property type="entry name" value="MEDIUM-CHAIN SPECIFIC ACYL-COA DEHYDROGENASE, MITOCHONDRIAL-RELATED"/>
    <property type="match status" value="1"/>
</dbReference>
<evidence type="ECO:0000313" key="5">
    <source>
        <dbReference type="Proteomes" id="UP000242444"/>
    </source>
</evidence>
<organism evidence="4 5">
    <name type="scientific">Amycolatopsis antarctica</name>
    <dbReference type="NCBI Taxonomy" id="1854586"/>
    <lineage>
        <taxon>Bacteria</taxon>
        <taxon>Bacillati</taxon>
        <taxon>Actinomycetota</taxon>
        <taxon>Actinomycetes</taxon>
        <taxon>Pseudonocardiales</taxon>
        <taxon>Pseudonocardiaceae</taxon>
        <taxon>Amycolatopsis</taxon>
    </lineage>
</organism>
<name>A0A263D2D9_9PSEU</name>
<evidence type="ECO:0000313" key="4">
    <source>
        <dbReference type="EMBL" id="OZM72623.1"/>
    </source>
</evidence>
<evidence type="ECO:0000256" key="2">
    <source>
        <dbReference type="SAM" id="MobiDB-lite"/>
    </source>
</evidence>
<keyword evidence="1" id="KW-0560">Oxidoreductase</keyword>
<dbReference type="InterPro" id="IPR046373">
    <property type="entry name" value="Acyl-CoA_Oxase/DH_mid-dom_sf"/>
</dbReference>
<evidence type="ECO:0000256" key="1">
    <source>
        <dbReference type="ARBA" id="ARBA00023002"/>
    </source>
</evidence>
<dbReference type="InterPro" id="IPR013107">
    <property type="entry name" value="Acyl-CoA_DH_C"/>
</dbReference>
<dbReference type="GO" id="GO:0005737">
    <property type="term" value="C:cytoplasm"/>
    <property type="evidence" value="ECO:0007669"/>
    <property type="project" value="TreeGrafter"/>
</dbReference>
<comment type="caution">
    <text evidence="4">The sequence shown here is derived from an EMBL/GenBank/DDBJ whole genome shotgun (WGS) entry which is preliminary data.</text>
</comment>
<dbReference type="Pfam" id="PF08028">
    <property type="entry name" value="Acyl-CoA_dh_2"/>
    <property type="match status" value="1"/>
</dbReference>
<dbReference type="GO" id="GO:0050660">
    <property type="term" value="F:flavin adenine dinucleotide binding"/>
    <property type="evidence" value="ECO:0007669"/>
    <property type="project" value="InterPro"/>
</dbReference>
<dbReference type="AlphaFoldDB" id="A0A263D2D9"/>
<dbReference type="SUPFAM" id="SSF56645">
    <property type="entry name" value="Acyl-CoA dehydrogenase NM domain-like"/>
    <property type="match status" value="1"/>
</dbReference>
<accession>A0A263D2D9</accession>
<dbReference type="EMBL" id="NKYE01000007">
    <property type="protein sequence ID" value="OZM72623.1"/>
    <property type="molecule type" value="Genomic_DNA"/>
</dbReference>